<dbReference type="InterPro" id="IPR052763">
    <property type="entry name" value="DnaJ_C4"/>
</dbReference>
<dbReference type="AlphaFoldDB" id="A0A8U0A5L3"/>
<dbReference type="SMART" id="SM00271">
    <property type="entry name" value="DnaJ"/>
    <property type="match status" value="1"/>
</dbReference>
<evidence type="ECO:0000313" key="5">
    <source>
        <dbReference type="Proteomes" id="UP000831768"/>
    </source>
</evidence>
<feature type="transmembrane region" description="Helical" evidence="2">
    <location>
        <begin position="150"/>
        <end position="174"/>
    </location>
</feature>
<keyword evidence="2" id="KW-1133">Transmembrane helix</keyword>
<dbReference type="InterPro" id="IPR001623">
    <property type="entry name" value="DnaJ_domain"/>
</dbReference>
<evidence type="ECO:0000256" key="1">
    <source>
        <dbReference type="SAM" id="MobiDB-lite"/>
    </source>
</evidence>
<feature type="transmembrane region" description="Helical" evidence="2">
    <location>
        <begin position="225"/>
        <end position="250"/>
    </location>
</feature>
<keyword evidence="4" id="KW-0614">Plasmid</keyword>
<feature type="domain" description="J" evidence="3">
    <location>
        <begin position="4"/>
        <end position="68"/>
    </location>
</feature>
<keyword evidence="2" id="KW-0472">Membrane</keyword>
<feature type="transmembrane region" description="Helical" evidence="2">
    <location>
        <begin position="314"/>
        <end position="341"/>
    </location>
</feature>
<feature type="region of interest" description="Disordered" evidence="1">
    <location>
        <begin position="57"/>
        <end position="82"/>
    </location>
</feature>
<dbReference type="Gene3D" id="1.10.287.110">
    <property type="entry name" value="DnaJ domain"/>
    <property type="match status" value="1"/>
</dbReference>
<dbReference type="PANTHER" id="PTHR44825:SF1">
    <property type="entry name" value="DNAJ HOMOLOG SUBFAMILY C MEMBER 4"/>
    <property type="match status" value="1"/>
</dbReference>
<dbReference type="Pfam" id="PF00226">
    <property type="entry name" value="DnaJ"/>
    <property type="match status" value="1"/>
</dbReference>
<dbReference type="Proteomes" id="UP000831768">
    <property type="component" value="Plasmid unnamed1"/>
</dbReference>
<reference evidence="4" key="1">
    <citation type="submission" date="2022-04" db="EMBL/GenBank/DDBJ databases">
        <title>Halocatena sp. nov., isolated from a salt lake.</title>
        <authorList>
            <person name="Cui H.-L."/>
        </authorList>
    </citation>
    <scope>NUCLEOTIDE SEQUENCE</scope>
    <source>
        <strain evidence="4">AD-1</strain>
        <plasmid evidence="4">unnamed1</plasmid>
    </source>
</reference>
<feature type="transmembrane region" description="Helical" evidence="2">
    <location>
        <begin position="124"/>
        <end position="144"/>
    </location>
</feature>
<feature type="region of interest" description="Disordered" evidence="1">
    <location>
        <begin position="1"/>
        <end position="41"/>
    </location>
</feature>
<dbReference type="CDD" id="cd06257">
    <property type="entry name" value="DnaJ"/>
    <property type="match status" value="1"/>
</dbReference>
<name>A0A8U0A5L3_9EURY</name>
<feature type="transmembrane region" description="Helical" evidence="2">
    <location>
        <begin position="195"/>
        <end position="213"/>
    </location>
</feature>
<geneLocation type="plasmid" evidence="4 5">
    <name>unnamed1</name>
</geneLocation>
<accession>A0A8U0A5L3</accession>
<sequence>MTETHYEVLDVSPDATEEEIERAYRQKMNEHHPDQSDDPDGHEAVMQIRVAKETLLDPQARRRYDRTHDIQSGAEDTADETDTRIDRDVTRLIADGVAQLRTVPGRSRHWMAARRPHAIDVSDVLYSPTVVRLAVTAVFSLVVMEAVDTSVAAVTEFGVVLAILCTSYVGYAILSPLPFEKARPRSQFTPTSITIWPVLGCYGCGLGLLWVSILIDPSSSGIEYAIMTVLYALIICICGLIISVPGGILLGRIIPFWTTRPFREVQSGVVLGLLGSGTVLFTTIGGNSTLSAFVETVGSNLGAPWLPTFRVGPLHLGSLLNFSLALGLLFSLASGVVGALWALTTVPWQDRYEYGYHVRPTVWNLLVITPLVTIAWMWIRGVSVLSIPIGSTTIELSRPVIGGGVLVVLPLLVSMYLLRRQFERLLDHE</sequence>
<feature type="transmembrane region" description="Helical" evidence="2">
    <location>
        <begin position="270"/>
        <end position="294"/>
    </location>
</feature>
<keyword evidence="2" id="KW-0812">Transmembrane</keyword>
<organism evidence="4 5">
    <name type="scientific">Halocatena salina</name>
    <dbReference type="NCBI Taxonomy" id="2934340"/>
    <lineage>
        <taxon>Archaea</taxon>
        <taxon>Methanobacteriati</taxon>
        <taxon>Methanobacteriota</taxon>
        <taxon>Stenosarchaea group</taxon>
        <taxon>Halobacteria</taxon>
        <taxon>Halobacteriales</taxon>
        <taxon>Natronomonadaceae</taxon>
        <taxon>Halocatena</taxon>
    </lineage>
</organism>
<evidence type="ECO:0000313" key="4">
    <source>
        <dbReference type="EMBL" id="UPM44352.1"/>
    </source>
</evidence>
<proteinExistence type="predicted"/>
<feature type="transmembrane region" description="Helical" evidence="2">
    <location>
        <begin position="362"/>
        <end position="379"/>
    </location>
</feature>
<dbReference type="PANTHER" id="PTHR44825">
    <property type="match status" value="1"/>
</dbReference>
<gene>
    <name evidence="4" type="ORF">MW046_15195</name>
</gene>
<evidence type="ECO:0000259" key="3">
    <source>
        <dbReference type="PROSITE" id="PS50076"/>
    </source>
</evidence>
<dbReference type="PRINTS" id="PR00625">
    <property type="entry name" value="JDOMAIN"/>
</dbReference>
<protein>
    <submittedName>
        <fullName evidence="4">DnaJ domain-containing protein</fullName>
    </submittedName>
</protein>
<evidence type="ECO:0000256" key="2">
    <source>
        <dbReference type="SAM" id="Phobius"/>
    </source>
</evidence>
<keyword evidence="5" id="KW-1185">Reference proteome</keyword>
<dbReference type="InterPro" id="IPR036869">
    <property type="entry name" value="J_dom_sf"/>
</dbReference>
<dbReference type="RefSeq" id="WP_247995006.1">
    <property type="nucleotide sequence ID" value="NZ_CP096020.1"/>
</dbReference>
<dbReference type="GeneID" id="71929420"/>
<dbReference type="EMBL" id="CP096020">
    <property type="protein sequence ID" value="UPM44352.1"/>
    <property type="molecule type" value="Genomic_DNA"/>
</dbReference>
<feature type="compositionally biased region" description="Basic and acidic residues" evidence="1">
    <location>
        <begin position="21"/>
        <end position="41"/>
    </location>
</feature>
<feature type="transmembrane region" description="Helical" evidence="2">
    <location>
        <begin position="399"/>
        <end position="418"/>
    </location>
</feature>
<dbReference type="SUPFAM" id="SSF46565">
    <property type="entry name" value="Chaperone J-domain"/>
    <property type="match status" value="1"/>
</dbReference>
<feature type="compositionally biased region" description="Basic and acidic residues" evidence="1">
    <location>
        <begin position="57"/>
        <end position="69"/>
    </location>
</feature>
<dbReference type="PROSITE" id="PS50076">
    <property type="entry name" value="DNAJ_2"/>
    <property type="match status" value="1"/>
</dbReference>
<dbReference type="KEGG" id="haad:MW046_15195"/>